<accession>A0A9J6GV33</accession>
<evidence type="ECO:0000313" key="1">
    <source>
        <dbReference type="EMBL" id="KAH9379059.1"/>
    </source>
</evidence>
<dbReference type="Proteomes" id="UP000821853">
    <property type="component" value="Unassembled WGS sequence"/>
</dbReference>
<dbReference type="VEuPathDB" id="VectorBase:HLOH_062208"/>
<keyword evidence="2" id="KW-1185">Reference proteome</keyword>
<sequence length="112" mass="12855">MRPEFNQELSRHSDIMRRLCHENKLGACVCFISDAFEELPLKWFVTFDGFHPCCEGVALFSEHNRAPRGLPLRLCSRKMPTSCVMMVWRCAVGRKNSLHRRAVCRPGGSLCD</sequence>
<dbReference type="AlphaFoldDB" id="A0A9J6GV33"/>
<reference evidence="1 2" key="1">
    <citation type="journal article" date="2020" name="Cell">
        <title>Large-Scale Comparative Analyses of Tick Genomes Elucidate Their Genetic Diversity and Vector Capacities.</title>
        <authorList>
            <consortium name="Tick Genome and Microbiome Consortium (TIGMIC)"/>
            <person name="Jia N."/>
            <person name="Wang J."/>
            <person name="Shi W."/>
            <person name="Du L."/>
            <person name="Sun Y."/>
            <person name="Zhan W."/>
            <person name="Jiang J.F."/>
            <person name="Wang Q."/>
            <person name="Zhang B."/>
            <person name="Ji P."/>
            <person name="Bell-Sakyi L."/>
            <person name="Cui X.M."/>
            <person name="Yuan T.T."/>
            <person name="Jiang B.G."/>
            <person name="Yang W.F."/>
            <person name="Lam T.T."/>
            <person name="Chang Q.C."/>
            <person name="Ding S.J."/>
            <person name="Wang X.J."/>
            <person name="Zhu J.G."/>
            <person name="Ruan X.D."/>
            <person name="Zhao L."/>
            <person name="Wei J.T."/>
            <person name="Ye R.Z."/>
            <person name="Que T.C."/>
            <person name="Du C.H."/>
            <person name="Zhou Y.H."/>
            <person name="Cheng J.X."/>
            <person name="Dai P.F."/>
            <person name="Guo W.B."/>
            <person name="Han X.H."/>
            <person name="Huang E.J."/>
            <person name="Li L.F."/>
            <person name="Wei W."/>
            <person name="Gao Y.C."/>
            <person name="Liu J.Z."/>
            <person name="Shao H.Z."/>
            <person name="Wang X."/>
            <person name="Wang C.C."/>
            <person name="Yang T.C."/>
            <person name="Huo Q.B."/>
            <person name="Li W."/>
            <person name="Chen H.Y."/>
            <person name="Chen S.E."/>
            <person name="Zhou L.G."/>
            <person name="Ni X.B."/>
            <person name="Tian J.H."/>
            <person name="Sheng Y."/>
            <person name="Liu T."/>
            <person name="Pan Y.S."/>
            <person name="Xia L.Y."/>
            <person name="Li J."/>
            <person name="Zhao F."/>
            <person name="Cao W.C."/>
        </authorList>
    </citation>
    <scope>NUCLEOTIDE SEQUENCE [LARGE SCALE GENOMIC DNA]</scope>
    <source>
        <strain evidence="1">HaeL-2018</strain>
    </source>
</reference>
<evidence type="ECO:0000313" key="2">
    <source>
        <dbReference type="Proteomes" id="UP000821853"/>
    </source>
</evidence>
<comment type="caution">
    <text evidence="1">The sequence shown here is derived from an EMBL/GenBank/DDBJ whole genome shotgun (WGS) entry which is preliminary data.</text>
</comment>
<gene>
    <name evidence="1" type="ORF">HPB48_001340</name>
</gene>
<name>A0A9J6GV33_HAELO</name>
<dbReference type="EMBL" id="JABSTR010000009">
    <property type="protein sequence ID" value="KAH9379059.1"/>
    <property type="molecule type" value="Genomic_DNA"/>
</dbReference>
<protein>
    <submittedName>
        <fullName evidence="1">Uncharacterized protein</fullName>
    </submittedName>
</protein>
<proteinExistence type="predicted"/>
<organism evidence="1 2">
    <name type="scientific">Haemaphysalis longicornis</name>
    <name type="common">Bush tick</name>
    <dbReference type="NCBI Taxonomy" id="44386"/>
    <lineage>
        <taxon>Eukaryota</taxon>
        <taxon>Metazoa</taxon>
        <taxon>Ecdysozoa</taxon>
        <taxon>Arthropoda</taxon>
        <taxon>Chelicerata</taxon>
        <taxon>Arachnida</taxon>
        <taxon>Acari</taxon>
        <taxon>Parasitiformes</taxon>
        <taxon>Ixodida</taxon>
        <taxon>Ixodoidea</taxon>
        <taxon>Ixodidae</taxon>
        <taxon>Haemaphysalinae</taxon>
        <taxon>Haemaphysalis</taxon>
    </lineage>
</organism>